<accession>A0A3Q9UXL4</accession>
<dbReference type="KEGG" id="rfs:C1I64_09365"/>
<evidence type="ECO:0000256" key="2">
    <source>
        <dbReference type="SAM" id="SignalP"/>
    </source>
</evidence>
<dbReference type="RefSeq" id="WP_127887010.1">
    <property type="nucleotide sequence ID" value="NZ_CP028137.1"/>
</dbReference>
<feature type="signal peptide" evidence="2">
    <location>
        <begin position="1"/>
        <end position="28"/>
    </location>
</feature>
<dbReference type="Proteomes" id="UP000285317">
    <property type="component" value="Chromosome"/>
</dbReference>
<evidence type="ECO:0000313" key="3">
    <source>
        <dbReference type="EMBL" id="AZZ52239.1"/>
    </source>
</evidence>
<keyword evidence="2" id="KW-0732">Signal</keyword>
<feature type="region of interest" description="Disordered" evidence="1">
    <location>
        <begin position="150"/>
        <end position="177"/>
    </location>
</feature>
<protein>
    <submittedName>
        <fullName evidence="3">Uncharacterized protein</fullName>
    </submittedName>
</protein>
<dbReference type="EMBL" id="CP028137">
    <property type="protein sequence ID" value="AZZ52239.1"/>
    <property type="molecule type" value="Genomic_DNA"/>
</dbReference>
<gene>
    <name evidence="3" type="ORF">C1I64_09365</name>
</gene>
<dbReference type="AlphaFoldDB" id="A0A3Q9UXL4"/>
<feature type="compositionally biased region" description="Acidic residues" evidence="1">
    <location>
        <begin position="167"/>
        <end position="177"/>
    </location>
</feature>
<dbReference type="PROSITE" id="PS51257">
    <property type="entry name" value="PROKAR_LIPOPROTEIN"/>
    <property type="match status" value="1"/>
</dbReference>
<evidence type="ECO:0000256" key="1">
    <source>
        <dbReference type="SAM" id="MobiDB-lite"/>
    </source>
</evidence>
<organism evidence="3 4">
    <name type="scientific">Rathayibacter festucae DSM 15932</name>
    <dbReference type="NCBI Taxonomy" id="1328866"/>
    <lineage>
        <taxon>Bacteria</taxon>
        <taxon>Bacillati</taxon>
        <taxon>Actinomycetota</taxon>
        <taxon>Actinomycetes</taxon>
        <taxon>Micrococcales</taxon>
        <taxon>Microbacteriaceae</taxon>
        <taxon>Rathayibacter</taxon>
    </lineage>
</organism>
<reference evidence="3 4" key="1">
    <citation type="submission" date="2018-03" db="EMBL/GenBank/DDBJ databases">
        <title>Bacteriophage NCPPB3778 and a type I-E CRISPR drive the evolution of the US Biological Select Agent, Rathayibacter toxicus.</title>
        <authorList>
            <person name="Davis E.W.II."/>
            <person name="Tabima J.F."/>
            <person name="Weisberg A.J."/>
            <person name="Dantas Lopes L."/>
            <person name="Wiseman M.S."/>
            <person name="Wiseman M.S."/>
            <person name="Pupko T."/>
            <person name="Belcher M.S."/>
            <person name="Sechler A.J."/>
            <person name="Tancos M.A."/>
            <person name="Schroeder B.K."/>
            <person name="Murray T.D."/>
            <person name="Luster D.G."/>
            <person name="Schneider W.L."/>
            <person name="Rogers E."/>
            <person name="Andreote F.D."/>
            <person name="Grunwald N.J."/>
            <person name="Putnam M.L."/>
            <person name="Chang J.H."/>
        </authorList>
    </citation>
    <scope>NUCLEOTIDE SEQUENCE [LARGE SCALE GENOMIC DNA]</scope>
    <source>
        <strain evidence="3 4">DSM 15932</strain>
    </source>
</reference>
<evidence type="ECO:0000313" key="4">
    <source>
        <dbReference type="Proteomes" id="UP000285317"/>
    </source>
</evidence>
<name>A0A3Q9UXL4_9MICO</name>
<sequence>MKHRRRAHLTTARSALALSALALSGVLALSGCSAPAEDAKTEEPTSPLVEYLGALYGGDLSPEEQEEKYREQDRKREELVATCMQESGFDYTPSVQSASFSSSDADAYKPDDREWVAQYGYGVVDSPGRYDSAEPEDEYVDANSEYYDSLSESEKAAYSEALHGPAEPEDAAASEDGSYEYDWTTAGCFGAAQHELEGEDPASAEKHKPVMDALNEFYTDLQSVPELADLDAAWSSCLSDAGYPGFATPYVAVNSISDKLTAVYDAAGDQVVEPTDPKLVTVKDEEIELALADLDCREKTDYTAVHKKVQDALEQRFIDDHRAELDALKADAEQGE</sequence>
<proteinExistence type="predicted"/>
<feature type="chain" id="PRO_5038728848" evidence="2">
    <location>
        <begin position="29"/>
        <end position="336"/>
    </location>
</feature>